<name>A0ABQ4BN55_9ACTN</name>
<keyword evidence="2" id="KW-1185">Reference proteome</keyword>
<dbReference type="PANTHER" id="PTHR32011">
    <property type="entry name" value="OS08G0472400 PROTEIN"/>
    <property type="match status" value="1"/>
</dbReference>
<evidence type="ECO:0000313" key="2">
    <source>
        <dbReference type="Proteomes" id="UP000624709"/>
    </source>
</evidence>
<dbReference type="RefSeq" id="WP_239164896.1">
    <property type="nucleotide sequence ID" value="NZ_BAAATY010000047.1"/>
</dbReference>
<gene>
    <name evidence="1" type="ORF">Apa02nite_081830</name>
</gene>
<proteinExistence type="predicted"/>
<organism evidence="1 2">
    <name type="scientific">Actinoplanes palleronii</name>
    <dbReference type="NCBI Taxonomy" id="113570"/>
    <lineage>
        <taxon>Bacteria</taxon>
        <taxon>Bacillati</taxon>
        <taxon>Actinomycetota</taxon>
        <taxon>Actinomycetes</taxon>
        <taxon>Micromonosporales</taxon>
        <taxon>Micromonosporaceae</taxon>
        <taxon>Actinoplanes</taxon>
    </lineage>
</organism>
<sequence>MLDRPVDGVLFDVEHAGFWYPGWGERPADLATVLDQARAHLATVPRLVPVYAHRFLPAGRGTSGHPVLSVHQTDIVFAGFDVADYLHREFAGGPTTWSDDAEPETTVAFWLYFTG</sequence>
<protein>
    <submittedName>
        <fullName evidence="1">Uncharacterized protein</fullName>
    </submittedName>
</protein>
<evidence type="ECO:0000313" key="1">
    <source>
        <dbReference type="EMBL" id="GIE72075.1"/>
    </source>
</evidence>
<comment type="caution">
    <text evidence="1">The sequence shown here is derived from an EMBL/GenBank/DDBJ whole genome shotgun (WGS) entry which is preliminary data.</text>
</comment>
<reference evidence="1 2" key="1">
    <citation type="submission" date="2021-01" db="EMBL/GenBank/DDBJ databases">
        <title>Whole genome shotgun sequence of Actinoplanes palleronii NBRC 14916.</title>
        <authorList>
            <person name="Komaki H."/>
            <person name="Tamura T."/>
        </authorList>
    </citation>
    <scope>NUCLEOTIDE SEQUENCE [LARGE SCALE GENOMIC DNA]</scope>
    <source>
        <strain evidence="1 2">NBRC 14916</strain>
    </source>
</reference>
<accession>A0ABQ4BN55</accession>
<dbReference type="EMBL" id="BOMS01000137">
    <property type="protein sequence ID" value="GIE72075.1"/>
    <property type="molecule type" value="Genomic_DNA"/>
</dbReference>
<dbReference type="Proteomes" id="UP000624709">
    <property type="component" value="Unassembled WGS sequence"/>
</dbReference>
<dbReference type="PANTHER" id="PTHR32011:SF2">
    <property type="entry name" value="OS08G0472400 PROTEIN"/>
    <property type="match status" value="1"/>
</dbReference>